<keyword evidence="1" id="KW-1133">Transmembrane helix</keyword>
<gene>
    <name evidence="2" type="ORF">BDB_80237</name>
</gene>
<proteinExistence type="predicted"/>
<name>G2ZLC5_9RALS</name>
<keyword evidence="1" id="KW-0812">Transmembrane</keyword>
<evidence type="ECO:0000313" key="2">
    <source>
        <dbReference type="EMBL" id="CCA79852.1"/>
    </source>
</evidence>
<evidence type="ECO:0000256" key="1">
    <source>
        <dbReference type="SAM" id="Phobius"/>
    </source>
</evidence>
<sequence>MLSPHPVVQWNSPPPWFRVVVDVLLELLLILFIFPIQLVTRTKILAHPGSYSARAFRRF</sequence>
<organism evidence="2">
    <name type="scientific">blood disease bacterium R229</name>
    <dbReference type="NCBI Taxonomy" id="741978"/>
    <lineage>
        <taxon>Bacteria</taxon>
        <taxon>Pseudomonadati</taxon>
        <taxon>Pseudomonadota</taxon>
        <taxon>Betaproteobacteria</taxon>
        <taxon>Burkholderiales</taxon>
        <taxon>Burkholderiaceae</taxon>
        <taxon>Ralstonia</taxon>
        <taxon>Ralstonia solanacearum species complex</taxon>
    </lineage>
</organism>
<feature type="transmembrane region" description="Helical" evidence="1">
    <location>
        <begin position="16"/>
        <end position="34"/>
    </location>
</feature>
<protein>
    <submittedName>
        <fullName evidence="2">Uncharacterized protein</fullName>
    </submittedName>
</protein>
<dbReference type="EMBL" id="FR854064">
    <property type="protein sequence ID" value="CCA79852.1"/>
    <property type="molecule type" value="Genomic_DNA"/>
</dbReference>
<dbReference type="AlphaFoldDB" id="G2ZLC5"/>
<reference evidence="2" key="1">
    <citation type="journal article" date="2011" name="PLoS ONE">
        <title>Ralstonia syzygii, the Blood Disease Bacterium and some Asian R. solanacearum strains form a single genomic species despite divergent lifestyles.</title>
        <authorList>
            <person name="Remenant B."/>
            <person name="de Cambiaire J.C."/>
            <person name="Cellier G."/>
            <person name="Jacobs J.M."/>
            <person name="Mangenot S."/>
            <person name="Barbe V."/>
            <person name="Lajus A."/>
            <person name="Vallenet D."/>
            <person name="Medigue C."/>
            <person name="Fegan M."/>
            <person name="Allen C."/>
            <person name="Prior P."/>
        </authorList>
    </citation>
    <scope>NUCLEOTIDE SEQUENCE</scope>
    <source>
        <strain evidence="2">R229</strain>
    </source>
</reference>
<reference evidence="2" key="2">
    <citation type="submission" date="2011-04" db="EMBL/GenBank/DDBJ databases">
        <authorList>
            <person name="Genoscope - CEA"/>
        </authorList>
    </citation>
    <scope>NUCLEOTIDE SEQUENCE</scope>
    <source>
        <strain evidence="2">R229</strain>
    </source>
</reference>
<keyword evidence="1" id="KW-0472">Membrane</keyword>
<accession>G2ZLC5</accession>